<dbReference type="NCBIfam" id="NF038153">
    <property type="entry name" value="lant_leader_L1a"/>
    <property type="match status" value="1"/>
</dbReference>
<evidence type="ECO:0000256" key="1">
    <source>
        <dbReference type="SAM" id="MobiDB-lite"/>
    </source>
</evidence>
<dbReference type="Proteomes" id="UP000240971">
    <property type="component" value="Unassembled WGS sequence"/>
</dbReference>
<proteinExistence type="predicted"/>
<dbReference type="AlphaFoldDB" id="A0A2P8HEL9"/>
<dbReference type="EMBL" id="PYAW01000005">
    <property type="protein sequence ID" value="PSL44663.1"/>
    <property type="molecule type" value="Genomic_DNA"/>
</dbReference>
<evidence type="ECO:0000313" key="3">
    <source>
        <dbReference type="Proteomes" id="UP000240971"/>
    </source>
</evidence>
<reference evidence="2 3" key="1">
    <citation type="submission" date="2018-03" db="EMBL/GenBank/DDBJ databases">
        <title>Genomic Encyclopedia of Archaeal and Bacterial Type Strains, Phase II (KMG-II): from individual species to whole genera.</title>
        <authorList>
            <person name="Goeker M."/>
        </authorList>
    </citation>
    <scope>NUCLEOTIDE SEQUENCE [LARGE SCALE GENOMIC DNA]</scope>
    <source>
        <strain evidence="2 3">DSM 24859</strain>
    </source>
</reference>
<feature type="region of interest" description="Disordered" evidence="1">
    <location>
        <begin position="43"/>
        <end position="63"/>
    </location>
</feature>
<protein>
    <submittedName>
        <fullName evidence="2">Natural product</fullName>
    </submittedName>
</protein>
<comment type="caution">
    <text evidence="2">The sequence shown here is derived from an EMBL/GenBank/DDBJ whole genome shotgun (WGS) entry which is preliminary data.</text>
</comment>
<organism evidence="2 3">
    <name type="scientific">Chitinophaga niastensis</name>
    <dbReference type="NCBI Taxonomy" id="536980"/>
    <lineage>
        <taxon>Bacteria</taxon>
        <taxon>Pseudomonadati</taxon>
        <taxon>Bacteroidota</taxon>
        <taxon>Chitinophagia</taxon>
        <taxon>Chitinophagales</taxon>
        <taxon>Chitinophagaceae</taxon>
        <taxon>Chitinophaga</taxon>
    </lineage>
</organism>
<dbReference type="InterPro" id="IPR058238">
    <property type="entry name" value="Lant_leader_dom"/>
</dbReference>
<dbReference type="RefSeq" id="WP_106530108.1">
    <property type="nucleotide sequence ID" value="NZ_PYAW01000005.1"/>
</dbReference>
<evidence type="ECO:0000313" key="2">
    <source>
        <dbReference type="EMBL" id="PSL44663.1"/>
    </source>
</evidence>
<name>A0A2P8HEL9_CHINA</name>
<keyword evidence="3" id="KW-1185">Reference proteome</keyword>
<gene>
    <name evidence="2" type="ORF">CLV51_10535</name>
</gene>
<accession>A0A2P8HEL9</accession>
<sequence>MKKKTKILEKKLSLGKINIADLTQHQMYHIRGGQAVYNNGGAGNDGDSFGCVPTRTTRRRPTH</sequence>